<dbReference type="SUPFAM" id="SSF63748">
    <property type="entry name" value="Tudor/PWWP/MBT"/>
    <property type="match status" value="3"/>
</dbReference>
<feature type="domain" description="Tudor" evidence="4">
    <location>
        <begin position="934"/>
        <end position="997"/>
    </location>
</feature>
<evidence type="ECO:0000313" key="6">
    <source>
        <dbReference type="Proteomes" id="UP001142055"/>
    </source>
</evidence>
<gene>
    <name evidence="5" type="ORF">RDWZM_004617</name>
</gene>
<keyword evidence="6" id="KW-1185">Reference proteome</keyword>
<dbReference type="Gene3D" id="2.30.30.140">
    <property type="match status" value="3"/>
</dbReference>
<organism evidence="5 6">
    <name type="scientific">Blomia tropicalis</name>
    <name type="common">Mite</name>
    <dbReference type="NCBI Taxonomy" id="40697"/>
    <lineage>
        <taxon>Eukaryota</taxon>
        <taxon>Metazoa</taxon>
        <taxon>Ecdysozoa</taxon>
        <taxon>Arthropoda</taxon>
        <taxon>Chelicerata</taxon>
        <taxon>Arachnida</taxon>
        <taxon>Acari</taxon>
        <taxon>Acariformes</taxon>
        <taxon>Sarcoptiformes</taxon>
        <taxon>Astigmata</taxon>
        <taxon>Glycyphagoidea</taxon>
        <taxon>Echimyopodidae</taxon>
        <taxon>Blomia</taxon>
    </lineage>
</organism>
<evidence type="ECO:0000259" key="4">
    <source>
        <dbReference type="PROSITE" id="PS50304"/>
    </source>
</evidence>
<dbReference type="AlphaFoldDB" id="A0A9Q0M425"/>
<dbReference type="SMART" id="SM00333">
    <property type="entry name" value="TUDOR"/>
    <property type="match status" value="3"/>
</dbReference>
<protein>
    <recommendedName>
        <fullName evidence="4">Tudor domain-containing protein</fullName>
    </recommendedName>
</protein>
<dbReference type="InterPro" id="IPR002999">
    <property type="entry name" value="Tudor"/>
</dbReference>
<sequence length="1280" mass="149282">MFGRLLLLLLLLILQNWIQFGKTKSDTSSSDDDKNSKICDKLKDPNSIMAIGRTDDNILLITKDLYLYHLPMKSLDNFQLILSDKPKKLSKKVLKSLKKKSIYSSFIGEDGTSQYIFFVSNTKDWNGAIVDIKSEKTYDGIQHLDKQDIVYVSSSTKSQLYELKDDDKGVQIARYEYKHEDIIKNSLKISEDSHEWSHICDDHSNKGKRIIITKDCNDDDKLKWKIERGFNDGKYFYLFESKIVYIFPIDSIDKLNNSVPIIHEEYGNFFVCKDEQGYDNGHHHHHHHFQTDAPAWLLTFVFLITGFITLLFILIYCCCCKKKSLNESLSNSSRFLRSKTLSKNGKMPINLNIRLRSKSKSRLSKSNLKSVRNKSQRININVHRSKSKSKSKSSRRSSTNVDDGKQPQQQQIHINVHPRSKKRMDKIMKMIDSNKIDISLTHDQVEKIIFSPPVENADIDNNELKRIEEKVIHCSNESQSNQTLFNSPSDYERLTIMSNRCKDILNKAKSSSVVSMSSTPNVLENQYKPYAETLYTAPNLPSIYGSNVNDDFDDDFDSVSMVNNNRPESKPVENESDLSKKIRDIVRKVQAKSICASSVVSLPTIYESNKIVNEESISLVDENRNIADENKVSFNYITIPQYMEPIQVQISEVHNNRNFFVHINKEEMMDFDDQFNRFYRGEFGGIVKLDSLTHEQIDKRKLFCVYDQEDDHYYRAQILKHTHMDVFWVLFVDFGILKGVLLKSIHELDPMFSDNAYPIMALNCFLNEPCTENSEKLETGFFELLRQNKNPSFSLRFIFDHPKCNRYPVKIMVKMYDEKNWKPLHESELLDVKISVKLQPNFFDFDIIKLDPFISYSKENIDESNVWNVDTRFVEPSLKDADVTCGNPENVRLSFIYSSRNFFVRLNNNFETLSNDLNCFYSTYPDKKPLNVDSIFKRTFCCIFNKNDMKYYRALLINPSINNDSNQNYRCLLVDYGNTVYVEREKIFPLVKQFREEPICTINCFLTDFWNKDNVFLEHYLKGFASIESPNVEMQATFFQPVYDKKYPVTLKVRNSILSNQWMDLISYVATNMQMIPRTFDIMAKFKFVDFINFPNPNYQYADCCIYAIHKFLKVPHFKFSPVLSRIYKAQILFCDSDTLTTNQTYFYHNSIIKPLAGIPSDSLVIFKYKIESDSAFYFRGFVLDINEMDDEVELLSIDYGFISTIQFCDIYPLYQAFDEKAFPPFAYVCSRRIEANHHFTESLPIAQTIDLKPCAVCFKTGDVMVQISPIDNNSLQEHF</sequence>
<feature type="domain" description="Tudor" evidence="4">
    <location>
        <begin position="697"/>
        <end position="755"/>
    </location>
</feature>
<feature type="signal peptide" evidence="3">
    <location>
        <begin position="1"/>
        <end position="23"/>
    </location>
</feature>
<dbReference type="PANTHER" id="PTHR16442">
    <property type="entry name" value="RING FINGER PROTEIN 17"/>
    <property type="match status" value="1"/>
</dbReference>
<keyword evidence="3" id="KW-0732">Signal</keyword>
<name>A0A9Q0M425_BLOTA</name>
<feature type="transmembrane region" description="Helical" evidence="2">
    <location>
        <begin position="726"/>
        <end position="745"/>
    </location>
</feature>
<dbReference type="Pfam" id="PF00567">
    <property type="entry name" value="TUDOR"/>
    <property type="match status" value="2"/>
</dbReference>
<proteinExistence type="predicted"/>
<dbReference type="Proteomes" id="UP001142055">
    <property type="component" value="Chromosome 2"/>
</dbReference>
<evidence type="ECO:0000256" key="1">
    <source>
        <dbReference type="SAM" id="MobiDB-lite"/>
    </source>
</evidence>
<feature type="transmembrane region" description="Helical" evidence="2">
    <location>
        <begin position="295"/>
        <end position="319"/>
    </location>
</feature>
<dbReference type="PROSITE" id="PS50304">
    <property type="entry name" value="TUDOR"/>
    <property type="match status" value="2"/>
</dbReference>
<feature type="region of interest" description="Disordered" evidence="1">
    <location>
        <begin position="359"/>
        <end position="422"/>
    </location>
</feature>
<keyword evidence="2" id="KW-1133">Transmembrane helix</keyword>
<feature type="chain" id="PRO_5040337261" description="Tudor domain-containing protein" evidence="3">
    <location>
        <begin position="24"/>
        <end position="1280"/>
    </location>
</feature>
<dbReference type="EMBL" id="JAPWDV010000002">
    <property type="protein sequence ID" value="KAJ6218805.1"/>
    <property type="molecule type" value="Genomic_DNA"/>
</dbReference>
<keyword evidence="2" id="KW-0472">Membrane</keyword>
<dbReference type="PANTHER" id="PTHR16442:SF1">
    <property type="entry name" value="RING FINGER PROTEIN 17"/>
    <property type="match status" value="1"/>
</dbReference>
<evidence type="ECO:0000313" key="5">
    <source>
        <dbReference type="EMBL" id="KAJ6218805.1"/>
    </source>
</evidence>
<accession>A0A9Q0M425</accession>
<comment type="caution">
    <text evidence="5">The sequence shown here is derived from an EMBL/GenBank/DDBJ whole genome shotgun (WGS) entry which is preliminary data.</text>
</comment>
<feature type="compositionally biased region" description="Basic residues" evidence="1">
    <location>
        <begin position="383"/>
        <end position="395"/>
    </location>
</feature>
<evidence type="ECO:0000256" key="2">
    <source>
        <dbReference type="SAM" id="Phobius"/>
    </source>
</evidence>
<dbReference type="CDD" id="cd20379">
    <property type="entry name" value="Tudor_dTUD-like"/>
    <property type="match status" value="3"/>
</dbReference>
<evidence type="ECO:0000256" key="3">
    <source>
        <dbReference type="SAM" id="SignalP"/>
    </source>
</evidence>
<keyword evidence="2" id="KW-0812">Transmembrane</keyword>
<reference evidence="5" key="1">
    <citation type="submission" date="2022-12" db="EMBL/GenBank/DDBJ databases">
        <title>Genome assemblies of Blomia tropicalis.</title>
        <authorList>
            <person name="Cui Y."/>
        </authorList>
    </citation>
    <scope>NUCLEOTIDE SEQUENCE</scope>
    <source>
        <tissue evidence="5">Adult mites</tissue>
    </source>
</reference>